<organism evidence="9 10">
    <name type="scientific">Actinomadura vinacea</name>
    <dbReference type="NCBI Taxonomy" id="115336"/>
    <lineage>
        <taxon>Bacteria</taxon>
        <taxon>Bacillati</taxon>
        <taxon>Actinomycetota</taxon>
        <taxon>Actinomycetes</taxon>
        <taxon>Streptosporangiales</taxon>
        <taxon>Thermomonosporaceae</taxon>
        <taxon>Actinomadura</taxon>
    </lineage>
</organism>
<reference evidence="9 10" key="1">
    <citation type="journal article" date="2019" name="Int. J. Syst. Evol. Microbiol.">
        <title>The Global Catalogue of Microorganisms (GCM) 10K type strain sequencing project: providing services to taxonomists for standard genome sequencing and annotation.</title>
        <authorList>
            <consortium name="The Broad Institute Genomics Platform"/>
            <consortium name="The Broad Institute Genome Sequencing Center for Infectious Disease"/>
            <person name="Wu L."/>
            <person name="Ma J."/>
        </authorList>
    </citation>
    <scope>NUCLEOTIDE SEQUENCE [LARGE SCALE GENOMIC DNA]</scope>
    <source>
        <strain evidence="9 10">JCM 3325</strain>
    </source>
</reference>
<evidence type="ECO:0000256" key="5">
    <source>
        <dbReference type="ARBA" id="ARBA00022989"/>
    </source>
</evidence>
<keyword evidence="4 7" id="KW-0812">Transmembrane</keyword>
<keyword evidence="5 7" id="KW-1133">Transmembrane helix</keyword>
<evidence type="ECO:0000256" key="7">
    <source>
        <dbReference type="RuleBase" id="RU363032"/>
    </source>
</evidence>
<dbReference type="PANTHER" id="PTHR30151">
    <property type="entry name" value="ALKANE SULFONATE ABC TRANSPORTER-RELATED, MEMBRANE SUBUNIT"/>
    <property type="match status" value="1"/>
</dbReference>
<evidence type="ECO:0000259" key="8">
    <source>
        <dbReference type="PROSITE" id="PS50928"/>
    </source>
</evidence>
<feature type="domain" description="ABC transmembrane type-1" evidence="8">
    <location>
        <begin position="58"/>
        <end position="240"/>
    </location>
</feature>
<accession>A0ABN3IYH2</accession>
<dbReference type="InterPro" id="IPR035906">
    <property type="entry name" value="MetI-like_sf"/>
</dbReference>
<feature type="transmembrane region" description="Helical" evidence="7">
    <location>
        <begin position="126"/>
        <end position="143"/>
    </location>
</feature>
<protein>
    <submittedName>
        <fullName evidence="9">ABC transporter permease</fullName>
    </submittedName>
</protein>
<evidence type="ECO:0000256" key="3">
    <source>
        <dbReference type="ARBA" id="ARBA00022475"/>
    </source>
</evidence>
<name>A0ABN3IYH2_9ACTN</name>
<dbReference type="PROSITE" id="PS50928">
    <property type="entry name" value="ABC_TM1"/>
    <property type="match status" value="1"/>
</dbReference>
<proteinExistence type="inferred from homology"/>
<dbReference type="Proteomes" id="UP001501231">
    <property type="component" value="Unassembled WGS sequence"/>
</dbReference>
<evidence type="ECO:0000256" key="2">
    <source>
        <dbReference type="ARBA" id="ARBA00022448"/>
    </source>
</evidence>
<evidence type="ECO:0000256" key="1">
    <source>
        <dbReference type="ARBA" id="ARBA00004651"/>
    </source>
</evidence>
<feature type="transmembrane region" description="Helical" evidence="7">
    <location>
        <begin position="64"/>
        <end position="90"/>
    </location>
</feature>
<evidence type="ECO:0000313" key="9">
    <source>
        <dbReference type="EMBL" id="GAA2416194.1"/>
    </source>
</evidence>
<keyword evidence="6 7" id="KW-0472">Membrane</keyword>
<evidence type="ECO:0000313" key="10">
    <source>
        <dbReference type="Proteomes" id="UP001501231"/>
    </source>
</evidence>
<keyword evidence="10" id="KW-1185">Reference proteome</keyword>
<keyword evidence="2 7" id="KW-0813">Transport</keyword>
<sequence length="259" mass="26164">MIGARRVGLGAAGVLGAILVVEAVNRLGLLDEDALPAATTVLAEAGRLAVDGDFLVDVGDTVRAWAGGLLLAVAVAVPLGLLLGSVPLLGAASRGLVEMCRPIPSVALIPLVLIMFSSVTQQKMALIFYASLWPILINTLYALRDVDPVAKESLRAFGFGEGAVLWRVSLPSAAPFIATGVRIAASVGLVVVISAELLAGGGEGVGAFLSESQSGGGDTGLMLAGACWAGALGLAANAGLVGLERVAFRWNTARVEGVA</sequence>
<feature type="transmembrane region" description="Helical" evidence="7">
    <location>
        <begin position="219"/>
        <end position="243"/>
    </location>
</feature>
<gene>
    <name evidence="9" type="ORF">GCM10010191_28240</name>
</gene>
<dbReference type="Pfam" id="PF00528">
    <property type="entry name" value="BPD_transp_1"/>
    <property type="match status" value="1"/>
</dbReference>
<dbReference type="SUPFAM" id="SSF161098">
    <property type="entry name" value="MetI-like"/>
    <property type="match status" value="1"/>
</dbReference>
<dbReference type="Gene3D" id="1.10.3720.10">
    <property type="entry name" value="MetI-like"/>
    <property type="match status" value="1"/>
</dbReference>
<dbReference type="EMBL" id="BAAARW010000011">
    <property type="protein sequence ID" value="GAA2416194.1"/>
    <property type="molecule type" value="Genomic_DNA"/>
</dbReference>
<comment type="subcellular location">
    <subcellularLocation>
        <location evidence="1 7">Cell membrane</location>
        <topology evidence="1 7">Multi-pass membrane protein</topology>
    </subcellularLocation>
</comment>
<evidence type="ECO:0000256" key="4">
    <source>
        <dbReference type="ARBA" id="ARBA00022692"/>
    </source>
</evidence>
<comment type="similarity">
    <text evidence="7">Belongs to the binding-protein-dependent transport system permease family.</text>
</comment>
<evidence type="ECO:0000256" key="6">
    <source>
        <dbReference type="ARBA" id="ARBA00023136"/>
    </source>
</evidence>
<feature type="transmembrane region" description="Helical" evidence="7">
    <location>
        <begin position="176"/>
        <end position="199"/>
    </location>
</feature>
<keyword evidence="3" id="KW-1003">Cell membrane</keyword>
<dbReference type="RefSeq" id="WP_344589372.1">
    <property type="nucleotide sequence ID" value="NZ_BAAARW010000011.1"/>
</dbReference>
<dbReference type="CDD" id="cd06261">
    <property type="entry name" value="TM_PBP2"/>
    <property type="match status" value="1"/>
</dbReference>
<comment type="caution">
    <text evidence="9">The sequence shown here is derived from an EMBL/GenBank/DDBJ whole genome shotgun (WGS) entry which is preliminary data.</text>
</comment>
<dbReference type="InterPro" id="IPR000515">
    <property type="entry name" value="MetI-like"/>
</dbReference>
<dbReference type="PANTHER" id="PTHR30151:SF0">
    <property type="entry name" value="ABC TRANSPORTER PERMEASE PROTEIN MJ0413-RELATED"/>
    <property type="match status" value="1"/>
</dbReference>